<feature type="transmembrane region" description="Helical" evidence="1">
    <location>
        <begin position="92"/>
        <end position="108"/>
    </location>
</feature>
<keyword evidence="1" id="KW-1133">Transmembrane helix</keyword>
<sequence>MFHRSRIRVSCFALSSSQRPFLDIKGLEKLQMEDKLIDSPERSRWWWMPLCGCRYRGGRREDEELVVIMDAVMVDAMMVDVDTEVEDVRRRMWWWMPWLWMLLWWMWIQRWKM</sequence>
<dbReference type="Proteomes" id="UP000823674">
    <property type="component" value="Chromosome A09"/>
</dbReference>
<evidence type="ECO:0000313" key="2">
    <source>
        <dbReference type="EMBL" id="KAG5384045.1"/>
    </source>
</evidence>
<evidence type="ECO:0000256" key="1">
    <source>
        <dbReference type="SAM" id="Phobius"/>
    </source>
</evidence>
<proteinExistence type="predicted"/>
<organism evidence="2 3">
    <name type="scientific">Brassica rapa subsp. trilocularis</name>
    <dbReference type="NCBI Taxonomy" id="1813537"/>
    <lineage>
        <taxon>Eukaryota</taxon>
        <taxon>Viridiplantae</taxon>
        <taxon>Streptophyta</taxon>
        <taxon>Embryophyta</taxon>
        <taxon>Tracheophyta</taxon>
        <taxon>Spermatophyta</taxon>
        <taxon>Magnoliopsida</taxon>
        <taxon>eudicotyledons</taxon>
        <taxon>Gunneridae</taxon>
        <taxon>Pentapetalae</taxon>
        <taxon>rosids</taxon>
        <taxon>malvids</taxon>
        <taxon>Brassicales</taxon>
        <taxon>Brassicaceae</taxon>
        <taxon>Brassiceae</taxon>
        <taxon>Brassica</taxon>
    </lineage>
</organism>
<accession>A0ABQ7LBU6</accession>
<evidence type="ECO:0000313" key="3">
    <source>
        <dbReference type="Proteomes" id="UP000823674"/>
    </source>
</evidence>
<evidence type="ECO:0008006" key="4">
    <source>
        <dbReference type="Google" id="ProtNLM"/>
    </source>
</evidence>
<keyword evidence="3" id="KW-1185">Reference proteome</keyword>
<dbReference type="EMBL" id="JADBGQ010000008">
    <property type="protein sequence ID" value="KAG5384045.1"/>
    <property type="molecule type" value="Genomic_DNA"/>
</dbReference>
<keyword evidence="1" id="KW-0472">Membrane</keyword>
<keyword evidence="1" id="KW-0812">Transmembrane</keyword>
<gene>
    <name evidence="2" type="primary">A09g506900.1_BraROA</name>
    <name evidence="2" type="ORF">IGI04_035515</name>
</gene>
<comment type="caution">
    <text evidence="2">The sequence shown here is derived from an EMBL/GenBank/DDBJ whole genome shotgun (WGS) entry which is preliminary data.</text>
</comment>
<protein>
    <recommendedName>
        <fullName evidence="4">Transmembrane protein</fullName>
    </recommendedName>
</protein>
<name>A0ABQ7LBU6_BRACM</name>
<reference evidence="2 3" key="1">
    <citation type="submission" date="2021-03" db="EMBL/GenBank/DDBJ databases">
        <authorList>
            <person name="King G.J."/>
            <person name="Bancroft I."/>
            <person name="Baten A."/>
            <person name="Bloomfield J."/>
            <person name="Borpatragohain P."/>
            <person name="He Z."/>
            <person name="Irish N."/>
            <person name="Irwin J."/>
            <person name="Liu K."/>
            <person name="Mauleon R.P."/>
            <person name="Moore J."/>
            <person name="Morris R."/>
            <person name="Ostergaard L."/>
            <person name="Wang B."/>
            <person name="Wells R."/>
        </authorList>
    </citation>
    <scope>NUCLEOTIDE SEQUENCE [LARGE SCALE GENOMIC DNA]</scope>
    <source>
        <strain evidence="2">R-o-18</strain>
        <tissue evidence="2">Leaf</tissue>
    </source>
</reference>